<dbReference type="OrthoDB" id="3871158at2"/>
<protein>
    <submittedName>
        <fullName evidence="2">Uncharacterized protein</fullName>
    </submittedName>
</protein>
<feature type="region of interest" description="Disordered" evidence="1">
    <location>
        <begin position="106"/>
        <end position="155"/>
    </location>
</feature>
<dbReference type="AlphaFoldDB" id="A0A4Y3QUG2"/>
<gene>
    <name evidence="2" type="ORF">SCA03_13830</name>
</gene>
<proteinExistence type="predicted"/>
<organism evidence="2 3">
    <name type="scientific">Streptomyces cacaoi</name>
    <dbReference type="NCBI Taxonomy" id="1898"/>
    <lineage>
        <taxon>Bacteria</taxon>
        <taxon>Bacillati</taxon>
        <taxon>Actinomycetota</taxon>
        <taxon>Actinomycetes</taxon>
        <taxon>Kitasatosporales</taxon>
        <taxon>Streptomycetaceae</taxon>
        <taxon>Streptomyces</taxon>
    </lineage>
</organism>
<evidence type="ECO:0000313" key="3">
    <source>
        <dbReference type="Proteomes" id="UP000319210"/>
    </source>
</evidence>
<keyword evidence="3" id="KW-1185">Reference proteome</keyword>
<reference evidence="2 3" key="1">
    <citation type="submission" date="2019-06" db="EMBL/GenBank/DDBJ databases">
        <title>Whole genome shotgun sequence of Streptomyces cacaoi subsp. cacaoi NBRC 12748.</title>
        <authorList>
            <person name="Hosoyama A."/>
            <person name="Uohara A."/>
            <person name="Ohji S."/>
            <person name="Ichikawa N."/>
        </authorList>
    </citation>
    <scope>NUCLEOTIDE SEQUENCE [LARGE SCALE GENOMIC DNA]</scope>
    <source>
        <strain evidence="2 3">NBRC 12748</strain>
    </source>
</reference>
<accession>A0A4Y3QUG2</accession>
<dbReference type="RefSeq" id="WP_086816479.1">
    <property type="nucleotide sequence ID" value="NZ_BJMM01000004.1"/>
</dbReference>
<evidence type="ECO:0000313" key="2">
    <source>
        <dbReference type="EMBL" id="GEB48832.1"/>
    </source>
</evidence>
<dbReference type="Proteomes" id="UP000319210">
    <property type="component" value="Unassembled WGS sequence"/>
</dbReference>
<evidence type="ECO:0000256" key="1">
    <source>
        <dbReference type="SAM" id="MobiDB-lite"/>
    </source>
</evidence>
<feature type="compositionally biased region" description="Low complexity" evidence="1">
    <location>
        <begin position="139"/>
        <end position="154"/>
    </location>
</feature>
<sequence>MQRHVIAPSRFFSQVPNDLIRHPRLSANAVRLLLWQLSLPDGADEPLSRTAQRAGIGKVAFQQAKRQLRAEHYLFEWRRQGERGRWITVQLIANTPLTAEEARAALAPPTGSPPAPGAPADRPAAPQPREDPGNNTSHPAAAAATSGAVPAAAPREAEAEAEALLLSLGRAAPFLAMPPRKARRWAPLAVRWLGLGMTADEVRSTLISGLESARSPLGALRWRLEHALPRPSEPVGTAPAPSPRVTRMRECAGTHVQPRLFLPDEDERLCADCRSGPAETPRAGGGLAAFRAARAADTARGMRAARA</sequence>
<comment type="caution">
    <text evidence="2">The sequence shown here is derived from an EMBL/GenBank/DDBJ whole genome shotgun (WGS) entry which is preliminary data.</text>
</comment>
<dbReference type="EMBL" id="BJMM01000004">
    <property type="protein sequence ID" value="GEB48832.1"/>
    <property type="molecule type" value="Genomic_DNA"/>
</dbReference>
<name>A0A4Y3QUG2_STRCI</name>